<dbReference type="SMART" id="SM00041">
    <property type="entry name" value="CT"/>
    <property type="match status" value="1"/>
</dbReference>
<evidence type="ECO:0000256" key="3">
    <source>
        <dbReference type="ARBA" id="ARBA00023157"/>
    </source>
</evidence>
<sequence>MFPYSGEQKKCHVLTSTMHLKAKNCISVDPVKIATCSGACDTSSIYSMEANSYMHKCSCCQELRTSQKKVQMSCPGQSQITYTYTFVEECGCNVTDCKDSQ</sequence>
<dbReference type="PROSITE" id="PS01225">
    <property type="entry name" value="CTCK_2"/>
    <property type="match status" value="1"/>
</dbReference>
<dbReference type="Ensembl" id="ENSEEET00000003202.2">
    <property type="protein sequence ID" value="ENSEEEP00000003156.1"/>
    <property type="gene ID" value="ENSEEEG00000001789.2"/>
</dbReference>
<dbReference type="STRING" id="8005.ENSEEEP00000003156"/>
<dbReference type="InterPro" id="IPR029034">
    <property type="entry name" value="Cystine-knot_cytokine"/>
</dbReference>
<feature type="disulfide bond" evidence="4">
    <location>
        <begin position="40"/>
        <end position="92"/>
    </location>
</feature>
<evidence type="ECO:0000256" key="2">
    <source>
        <dbReference type="ARBA" id="ARBA00022525"/>
    </source>
</evidence>
<dbReference type="GO" id="GO:0031012">
    <property type="term" value="C:extracellular matrix"/>
    <property type="evidence" value="ECO:0007669"/>
    <property type="project" value="TreeGrafter"/>
</dbReference>
<keyword evidence="3 4" id="KW-1015">Disulfide bond</keyword>
<dbReference type="GeneTree" id="ENSGT01150000287025"/>
<evidence type="ECO:0000256" key="1">
    <source>
        <dbReference type="ARBA" id="ARBA00004613"/>
    </source>
</evidence>
<dbReference type="PANTHER" id="PTHR11339:SF386">
    <property type="entry name" value="HEMOLECTIN, ISOFORM A"/>
    <property type="match status" value="1"/>
</dbReference>
<evidence type="ECO:0000259" key="5">
    <source>
        <dbReference type="PROSITE" id="PS01225"/>
    </source>
</evidence>
<dbReference type="InterPro" id="IPR006207">
    <property type="entry name" value="Cys_knot_C"/>
</dbReference>
<feature type="disulfide bond" evidence="4">
    <location>
        <begin position="25"/>
        <end position="74"/>
    </location>
</feature>
<dbReference type="InterPro" id="IPR006208">
    <property type="entry name" value="Glyco_hormone_CN"/>
</dbReference>
<reference evidence="6" key="5">
    <citation type="submission" date="2025-09" db="UniProtKB">
        <authorList>
            <consortium name="Ensembl"/>
        </authorList>
    </citation>
    <scope>IDENTIFICATION</scope>
</reference>
<dbReference type="PANTHER" id="PTHR11339">
    <property type="entry name" value="EXTRACELLULAR MATRIX GLYCOPROTEIN RELATED"/>
    <property type="match status" value="1"/>
</dbReference>
<comment type="subcellular location">
    <subcellularLocation>
        <location evidence="1">Secreted</location>
    </subcellularLocation>
</comment>
<name>A0A4W4DV30_ELEEL</name>
<accession>A0A4W4DV30</accession>
<dbReference type="GO" id="GO:0005615">
    <property type="term" value="C:extracellular space"/>
    <property type="evidence" value="ECO:0007669"/>
    <property type="project" value="TreeGrafter"/>
</dbReference>
<evidence type="ECO:0000313" key="6">
    <source>
        <dbReference type="Ensembl" id="ENSEEEP00000003156.1"/>
    </source>
</evidence>
<reference evidence="7" key="1">
    <citation type="journal article" date="2014" name="Science">
        <title>Nonhuman genetics. Genomic basis for the convergent evolution of electric organs.</title>
        <authorList>
            <person name="Gallant J.R."/>
            <person name="Traeger L.L."/>
            <person name="Volkening J.D."/>
            <person name="Moffett H."/>
            <person name="Chen P.H."/>
            <person name="Novina C.D."/>
            <person name="Phillips G.N.Jr."/>
            <person name="Anand R."/>
            <person name="Wells G.B."/>
            <person name="Pinch M."/>
            <person name="Guth R."/>
            <person name="Unguez G.A."/>
            <person name="Albert J.S."/>
            <person name="Zakon H.H."/>
            <person name="Samanta M.P."/>
            <person name="Sussman M.R."/>
        </authorList>
    </citation>
    <scope>NUCLEOTIDE SEQUENCE [LARGE SCALE GENOMIC DNA]</scope>
</reference>
<dbReference type="Gene3D" id="2.10.90.10">
    <property type="entry name" value="Cystine-knot cytokines"/>
    <property type="match status" value="1"/>
</dbReference>
<dbReference type="InterPro" id="IPR050780">
    <property type="entry name" value="Mucin_vWF_Thrombospondin_sf"/>
</dbReference>
<feature type="domain" description="CTCK" evidence="5">
    <location>
        <begin position="11"/>
        <end position="98"/>
    </location>
</feature>
<evidence type="ECO:0000313" key="7">
    <source>
        <dbReference type="Proteomes" id="UP000314983"/>
    </source>
</evidence>
<dbReference type="AlphaFoldDB" id="A0A4W4DV30"/>
<dbReference type="Proteomes" id="UP000314983">
    <property type="component" value="Chromosome 2"/>
</dbReference>
<reference evidence="6" key="3">
    <citation type="submission" date="2020-05" db="EMBL/GenBank/DDBJ databases">
        <title>Electrophorus electricus (electric eel) genome, fEleEle1, primary haplotype.</title>
        <authorList>
            <person name="Myers G."/>
            <person name="Meyer A."/>
            <person name="Fedrigo O."/>
            <person name="Formenti G."/>
            <person name="Rhie A."/>
            <person name="Tracey A."/>
            <person name="Sims Y."/>
            <person name="Jarvis E.D."/>
        </authorList>
    </citation>
    <scope>NUCLEOTIDE SEQUENCE [LARGE SCALE GENOMIC DNA]</scope>
</reference>
<proteinExistence type="predicted"/>
<dbReference type="Pfam" id="PF00007">
    <property type="entry name" value="Cys_knot"/>
    <property type="match status" value="1"/>
</dbReference>
<dbReference type="SUPFAM" id="SSF57501">
    <property type="entry name" value="Cystine-knot cytokines"/>
    <property type="match status" value="1"/>
</dbReference>
<reference evidence="7" key="2">
    <citation type="journal article" date="2017" name="Sci. Adv.">
        <title>A tail of two voltages: Proteomic comparison of the three electric organs of the electric eel.</title>
        <authorList>
            <person name="Traeger L.L."/>
            <person name="Sabat G."/>
            <person name="Barrett-Wilt G.A."/>
            <person name="Wells G.B."/>
            <person name="Sussman M.R."/>
        </authorList>
    </citation>
    <scope>NUCLEOTIDE SEQUENCE [LARGE SCALE GENOMIC DNA]</scope>
</reference>
<protein>
    <recommendedName>
        <fullName evidence="5">CTCK domain-containing protein</fullName>
    </recommendedName>
</protein>
<organism evidence="6 7">
    <name type="scientific">Electrophorus electricus</name>
    <name type="common">Electric eel</name>
    <name type="synonym">Gymnotus electricus</name>
    <dbReference type="NCBI Taxonomy" id="8005"/>
    <lineage>
        <taxon>Eukaryota</taxon>
        <taxon>Metazoa</taxon>
        <taxon>Chordata</taxon>
        <taxon>Craniata</taxon>
        <taxon>Vertebrata</taxon>
        <taxon>Euteleostomi</taxon>
        <taxon>Actinopterygii</taxon>
        <taxon>Neopterygii</taxon>
        <taxon>Teleostei</taxon>
        <taxon>Ostariophysi</taxon>
        <taxon>Gymnotiformes</taxon>
        <taxon>Gymnotoidei</taxon>
        <taxon>Gymnotidae</taxon>
        <taxon>Electrophorus</taxon>
    </lineage>
</organism>
<keyword evidence="7" id="KW-1185">Reference proteome</keyword>
<keyword evidence="2" id="KW-0964">Secreted</keyword>
<dbReference type="OMA" id="ECKESSE"/>
<reference evidence="6" key="4">
    <citation type="submission" date="2025-08" db="UniProtKB">
        <authorList>
            <consortium name="Ensembl"/>
        </authorList>
    </citation>
    <scope>IDENTIFICATION</scope>
</reference>
<comment type="caution">
    <text evidence="4">Lacks conserved residue(s) required for the propagation of feature annotation.</text>
</comment>
<feature type="disulfide bond" evidence="4">
    <location>
        <begin position="36"/>
        <end position="90"/>
    </location>
</feature>
<evidence type="ECO:0000256" key="4">
    <source>
        <dbReference type="PROSITE-ProRule" id="PRU00039"/>
    </source>
</evidence>